<dbReference type="Proteomes" id="UP001319045">
    <property type="component" value="Chromosome"/>
</dbReference>
<dbReference type="PANTHER" id="PTHR31297">
    <property type="entry name" value="GLUCAN ENDO-1,6-BETA-GLUCOSIDASE B"/>
    <property type="match status" value="1"/>
</dbReference>
<dbReference type="InterPro" id="IPR001547">
    <property type="entry name" value="Glyco_hydro_5"/>
</dbReference>
<dbReference type="PROSITE" id="PS51764">
    <property type="entry name" value="GH26"/>
    <property type="match status" value="1"/>
</dbReference>
<keyword evidence="6 8" id="KW-0326">Glycosidase</keyword>
<keyword evidence="3 8" id="KW-0378">Hydrolase</keyword>
<evidence type="ECO:0000313" key="12">
    <source>
        <dbReference type="Proteomes" id="UP001319045"/>
    </source>
</evidence>
<keyword evidence="9" id="KW-0732">Signal</keyword>
<comment type="similarity">
    <text evidence="1">Belongs to the glycosyl hydrolase 5 (cellulase A) family.</text>
</comment>
<gene>
    <name evidence="11" type="ORF">prwr041_21270</name>
</gene>
<comment type="similarity">
    <text evidence="2 8">Belongs to the glycosyl hydrolase 26 family.</text>
</comment>
<feature type="signal peptide" evidence="9">
    <location>
        <begin position="1"/>
        <end position="19"/>
    </location>
</feature>
<evidence type="ECO:0000256" key="8">
    <source>
        <dbReference type="PROSITE-ProRule" id="PRU01100"/>
    </source>
</evidence>
<dbReference type="InterPro" id="IPR017853">
    <property type="entry name" value="GH"/>
</dbReference>
<proteinExistence type="inferred from homology"/>
<keyword evidence="7" id="KW-0624">Polysaccharide degradation</keyword>
<dbReference type="SUPFAM" id="SSF51445">
    <property type="entry name" value="(Trans)glycosidases"/>
    <property type="match status" value="2"/>
</dbReference>
<feature type="domain" description="GH26" evidence="10">
    <location>
        <begin position="100"/>
        <end position="417"/>
    </location>
</feature>
<evidence type="ECO:0000256" key="9">
    <source>
        <dbReference type="SAM" id="SignalP"/>
    </source>
</evidence>
<reference evidence="11 12" key="1">
    <citation type="journal article" date="2022" name="Int. J. Syst. Evol. Microbiol.">
        <title>Prevotella herbatica sp. nov., a plant polysaccharide-decomposing anaerobic bacterium isolated from a methanogenic reactor.</title>
        <authorList>
            <person name="Uek A."/>
            <person name="Tonouchi A."/>
            <person name="Kaku N."/>
            <person name="Ueki K."/>
        </authorList>
    </citation>
    <scope>NUCLEOTIDE SEQUENCE [LARGE SCALE GENOMIC DNA]</scope>
    <source>
        <strain evidence="11 12">WR041</strain>
    </source>
</reference>
<dbReference type="PRINTS" id="PR00739">
    <property type="entry name" value="GLHYDRLASE26"/>
</dbReference>
<feature type="chain" id="PRO_5046336459" evidence="9">
    <location>
        <begin position="20"/>
        <end position="776"/>
    </location>
</feature>
<dbReference type="EMBL" id="AP024484">
    <property type="protein sequence ID" value="BCS86234.1"/>
    <property type="molecule type" value="Genomic_DNA"/>
</dbReference>
<protein>
    <submittedName>
        <fullName evidence="11">Glyco_hydro_26 and Cellulase domain-containing protein</fullName>
    </submittedName>
</protein>
<dbReference type="InterPro" id="IPR050386">
    <property type="entry name" value="Glycosyl_hydrolase_5"/>
</dbReference>
<evidence type="ECO:0000256" key="1">
    <source>
        <dbReference type="ARBA" id="ARBA00005641"/>
    </source>
</evidence>
<evidence type="ECO:0000259" key="10">
    <source>
        <dbReference type="PROSITE" id="PS51764"/>
    </source>
</evidence>
<keyword evidence="12" id="KW-1185">Reference proteome</keyword>
<dbReference type="InterPro" id="IPR022790">
    <property type="entry name" value="GH26_dom"/>
</dbReference>
<evidence type="ECO:0000256" key="7">
    <source>
        <dbReference type="ARBA" id="ARBA00023326"/>
    </source>
</evidence>
<evidence type="ECO:0000256" key="2">
    <source>
        <dbReference type="ARBA" id="ARBA00007754"/>
    </source>
</evidence>
<evidence type="ECO:0000256" key="5">
    <source>
        <dbReference type="ARBA" id="ARBA00023277"/>
    </source>
</evidence>
<evidence type="ECO:0000256" key="6">
    <source>
        <dbReference type="ARBA" id="ARBA00023295"/>
    </source>
</evidence>
<feature type="active site" description="Proton donor" evidence="8">
    <location>
        <position position="256"/>
    </location>
</feature>
<keyword evidence="5" id="KW-0119">Carbohydrate metabolism</keyword>
<name>A0ABN6EL78_9BACT</name>
<evidence type="ECO:0000256" key="4">
    <source>
        <dbReference type="ARBA" id="ARBA00023001"/>
    </source>
</evidence>
<sequence>MKKLFLSLASLLILFTANAQISTDTYTVNQKDGTSKSVKITDLPVISFYDSGNKFGSQNPAFGSTNFNEFSVDNISNVVFNIYHESDVSDITLADAAASDNTKRLYKYLKLNYGSKILSSIMANINWNHTEADKINTLTGKYPAINCYDFIQIYVPDNNGWINYNNITPVTEWATAGGIVSLMWHFNVPKTETTTIGADGSGVTCTPSETTFKASNALVSGKWENTWFYGQMDKVVAILQKLQDAGVTAIWRPFHEGAGSSYAKAYTGTAWFWWGEDGANTYKALWKAMFTYFQEKGIHNLIWEWTAQNYNGDSNNYDNDNAFYPGDNYVDLIGRDLYGYTATQNKTEFTQLTSQYSNKMVALAECGVSNTSSFANISDVWNGGAKWLYFMPWYGENMPSDDWWKDAMNQSYVVSRSDVKIGSTTVDEPAKQAVANMGLGFNLGNTLDANNIGTGKDVSAYETAWGQPVTTQALMTFLKKEGFNSVRVPVTWYEHLDADGNVDAKWMARVKEVVDYVINSGMYCILNIHHDTGADNASTGFKSWIKADANVYSSTKDKFEKLWTQIANEFSGYDHHLLFEGYNEMLDTNNSWTPPVAGSASYTAINNYAQSFVNAVRATGGNNTTRNLIVNTYAANSSDVAINNLTVPTDNVSGHIAVEIHTYDPYNWFKNYGQWTPVCSNEIKNMFTRLNTRFVSQGIPVIVGEYGTHGETSVSKTSTTTQIKAAADQAADMVKQAKAYGISTFYWMSIIDGTDRSVPQWSLPTVATAMENAYNE</sequence>
<dbReference type="RefSeq" id="WP_207153804.1">
    <property type="nucleotide sequence ID" value="NZ_AP024484.1"/>
</dbReference>
<evidence type="ECO:0000313" key="11">
    <source>
        <dbReference type="EMBL" id="BCS86234.1"/>
    </source>
</evidence>
<dbReference type="PANTHER" id="PTHR31297:SF41">
    <property type="entry name" value="ENDOGLUCANASE, PUTATIVE (AFU_ORTHOLOGUE AFUA_5G01830)-RELATED"/>
    <property type="match status" value="1"/>
</dbReference>
<dbReference type="InterPro" id="IPR000805">
    <property type="entry name" value="Glyco_hydro_26"/>
</dbReference>
<organism evidence="11 12">
    <name type="scientific">Prevotella herbatica</name>
    <dbReference type="NCBI Taxonomy" id="2801997"/>
    <lineage>
        <taxon>Bacteria</taxon>
        <taxon>Pseudomonadati</taxon>
        <taxon>Bacteroidota</taxon>
        <taxon>Bacteroidia</taxon>
        <taxon>Bacteroidales</taxon>
        <taxon>Prevotellaceae</taxon>
        <taxon>Prevotella</taxon>
    </lineage>
</organism>
<dbReference type="Gene3D" id="3.20.20.80">
    <property type="entry name" value="Glycosidases"/>
    <property type="match status" value="2"/>
</dbReference>
<feature type="active site" description="Nucleophile" evidence="8">
    <location>
        <position position="365"/>
    </location>
</feature>
<accession>A0ABN6EL78</accession>
<dbReference type="Pfam" id="PF02156">
    <property type="entry name" value="Glyco_hydro_26"/>
    <property type="match status" value="1"/>
</dbReference>
<dbReference type="Pfam" id="PF00150">
    <property type="entry name" value="Cellulase"/>
    <property type="match status" value="1"/>
</dbReference>
<keyword evidence="4" id="KW-0136">Cellulose degradation</keyword>
<evidence type="ECO:0000256" key="3">
    <source>
        <dbReference type="ARBA" id="ARBA00022801"/>
    </source>
</evidence>